<comment type="catalytic activity">
    <reaction evidence="6">
        <text>P(1),P(4)-bis(5'-adenosyl) tetraphosphate + H2O = 2 ADP + 2 H(+)</text>
        <dbReference type="Rhea" id="RHEA:24252"/>
        <dbReference type="ChEBI" id="CHEBI:15377"/>
        <dbReference type="ChEBI" id="CHEBI:15378"/>
        <dbReference type="ChEBI" id="CHEBI:58141"/>
        <dbReference type="ChEBI" id="CHEBI:456216"/>
        <dbReference type="EC" id="3.6.1.41"/>
    </reaction>
</comment>
<dbReference type="EC" id="3.6.1.41" evidence="1"/>
<dbReference type="NCBIfam" id="TIGR00488">
    <property type="entry name" value="bis(5'-nucleosyl)-tetraphosphatase (symmetrical) YqeK"/>
    <property type="match status" value="1"/>
</dbReference>
<dbReference type="InterPro" id="IPR005249">
    <property type="entry name" value="YqeK"/>
</dbReference>
<gene>
    <name evidence="8" type="ORF">MiSe_26860</name>
</gene>
<keyword evidence="5" id="KW-0408">Iron</keyword>
<evidence type="ECO:0000256" key="2">
    <source>
        <dbReference type="ARBA" id="ARBA00022723"/>
    </source>
</evidence>
<protein>
    <recommendedName>
        <fullName evidence="1">bis(5'-nucleosyl)-tetraphosphatase (symmetrical)</fullName>
        <ecNumber evidence="1">3.6.1.41</ecNumber>
    </recommendedName>
</protein>
<evidence type="ECO:0000313" key="9">
    <source>
        <dbReference type="Proteomes" id="UP001050975"/>
    </source>
</evidence>
<dbReference type="RefSeq" id="WP_307731394.1">
    <property type="nucleotide sequence ID" value="NZ_BLAY01000036.1"/>
</dbReference>
<dbReference type="InterPro" id="IPR003607">
    <property type="entry name" value="HD/PDEase_dom"/>
</dbReference>
<dbReference type="AlphaFoldDB" id="A0AAV3XET4"/>
<accession>A0AAV3XET4</accession>
<dbReference type="SMART" id="SM00471">
    <property type="entry name" value="HDc"/>
    <property type="match status" value="1"/>
</dbReference>
<dbReference type="InterPro" id="IPR051094">
    <property type="entry name" value="Diverse_Catalytic_Enzymes"/>
</dbReference>
<keyword evidence="9" id="KW-1185">Reference proteome</keyword>
<keyword evidence="3" id="KW-0547">Nucleotide-binding</keyword>
<evidence type="ECO:0000259" key="7">
    <source>
        <dbReference type="PROSITE" id="PS51831"/>
    </source>
</evidence>
<sequence length="135" mass="14808">MPDSRLQHILRVEQTAALLASDRHLDVEKAAAAGLMHDLAKNFTPQQLWEIAEVEGLEVDGVDEANPHLVHPQLSAIVARDRFGVQDEEILQAIENHTLGRPGMSRVSCIVFLADSIEPRRGQTSELEARAAGEA</sequence>
<dbReference type="EMBL" id="BLAY01000036">
    <property type="protein sequence ID" value="GET37932.1"/>
    <property type="molecule type" value="Genomic_DNA"/>
</dbReference>
<dbReference type="GO" id="GO:0008803">
    <property type="term" value="F:bis(5'-nucleosyl)-tetraphosphatase (symmetrical) activity"/>
    <property type="evidence" value="ECO:0007669"/>
    <property type="project" value="UniProtKB-EC"/>
</dbReference>
<reference evidence="8" key="1">
    <citation type="submission" date="2019-10" db="EMBL/GenBank/DDBJ databases">
        <title>Draft genome sequece of Microseira wollei NIES-4236.</title>
        <authorList>
            <person name="Yamaguchi H."/>
            <person name="Suzuki S."/>
            <person name="Kawachi M."/>
        </authorList>
    </citation>
    <scope>NUCLEOTIDE SEQUENCE</scope>
    <source>
        <strain evidence="8">NIES-4236</strain>
    </source>
</reference>
<evidence type="ECO:0000256" key="3">
    <source>
        <dbReference type="ARBA" id="ARBA00022741"/>
    </source>
</evidence>
<dbReference type="Proteomes" id="UP001050975">
    <property type="component" value="Unassembled WGS sequence"/>
</dbReference>
<dbReference type="GO" id="GO:0046872">
    <property type="term" value="F:metal ion binding"/>
    <property type="evidence" value="ECO:0007669"/>
    <property type="project" value="UniProtKB-KW"/>
</dbReference>
<dbReference type="PANTHER" id="PTHR35795:SF1">
    <property type="entry name" value="BIS(5'-NUCLEOSYL)-TETRAPHOSPHATASE, SYMMETRICAL"/>
    <property type="match status" value="1"/>
</dbReference>
<evidence type="ECO:0000256" key="5">
    <source>
        <dbReference type="ARBA" id="ARBA00023004"/>
    </source>
</evidence>
<dbReference type="InterPro" id="IPR006674">
    <property type="entry name" value="HD_domain"/>
</dbReference>
<comment type="caution">
    <text evidence="8">The sequence shown here is derived from an EMBL/GenBank/DDBJ whole genome shotgun (WGS) entry which is preliminary data.</text>
</comment>
<dbReference type="CDD" id="cd00077">
    <property type="entry name" value="HDc"/>
    <property type="match status" value="1"/>
</dbReference>
<name>A0AAV3XET4_9CYAN</name>
<evidence type="ECO:0000256" key="6">
    <source>
        <dbReference type="ARBA" id="ARBA00049417"/>
    </source>
</evidence>
<evidence type="ECO:0000313" key="8">
    <source>
        <dbReference type="EMBL" id="GET37932.1"/>
    </source>
</evidence>
<proteinExistence type="predicted"/>
<feature type="domain" description="HD" evidence="7">
    <location>
        <begin position="5"/>
        <end position="120"/>
    </location>
</feature>
<keyword evidence="2" id="KW-0479">Metal-binding</keyword>
<keyword evidence="4" id="KW-0378">Hydrolase</keyword>
<dbReference type="PROSITE" id="PS51831">
    <property type="entry name" value="HD"/>
    <property type="match status" value="1"/>
</dbReference>
<dbReference type="GO" id="GO:0000166">
    <property type="term" value="F:nucleotide binding"/>
    <property type="evidence" value="ECO:0007669"/>
    <property type="project" value="UniProtKB-KW"/>
</dbReference>
<organism evidence="8 9">
    <name type="scientific">Microseira wollei NIES-4236</name>
    <dbReference type="NCBI Taxonomy" id="2530354"/>
    <lineage>
        <taxon>Bacteria</taxon>
        <taxon>Bacillati</taxon>
        <taxon>Cyanobacteriota</taxon>
        <taxon>Cyanophyceae</taxon>
        <taxon>Oscillatoriophycideae</taxon>
        <taxon>Aerosakkonematales</taxon>
        <taxon>Aerosakkonemataceae</taxon>
        <taxon>Microseira</taxon>
    </lineage>
</organism>
<dbReference type="Pfam" id="PF01966">
    <property type="entry name" value="HD"/>
    <property type="match status" value="1"/>
</dbReference>
<evidence type="ECO:0000256" key="4">
    <source>
        <dbReference type="ARBA" id="ARBA00022801"/>
    </source>
</evidence>
<dbReference type="PANTHER" id="PTHR35795">
    <property type="entry name" value="SLR1885 PROTEIN"/>
    <property type="match status" value="1"/>
</dbReference>
<dbReference type="SUPFAM" id="SSF109604">
    <property type="entry name" value="HD-domain/PDEase-like"/>
    <property type="match status" value="1"/>
</dbReference>
<evidence type="ECO:0000256" key="1">
    <source>
        <dbReference type="ARBA" id="ARBA00012506"/>
    </source>
</evidence>
<dbReference type="Gene3D" id="1.10.3210.10">
    <property type="entry name" value="Hypothetical protein af1432"/>
    <property type="match status" value="1"/>
</dbReference>